<dbReference type="InterPro" id="IPR015943">
    <property type="entry name" value="WD40/YVTN_repeat-like_dom_sf"/>
</dbReference>
<dbReference type="SUPFAM" id="SSF110296">
    <property type="entry name" value="Oligoxyloglucan reducing end-specific cellobiohydrolase"/>
    <property type="match status" value="1"/>
</dbReference>
<accession>A0A1H7SCY5</accession>
<gene>
    <name evidence="1" type="ORF">SAMN05421740_108234</name>
</gene>
<dbReference type="EMBL" id="FNZR01000008">
    <property type="protein sequence ID" value="SEL70512.1"/>
    <property type="molecule type" value="Genomic_DNA"/>
</dbReference>
<protein>
    <recommendedName>
        <fullName evidence="3">BNR repeat-containing family member</fullName>
    </recommendedName>
</protein>
<evidence type="ECO:0000313" key="2">
    <source>
        <dbReference type="Proteomes" id="UP000198916"/>
    </source>
</evidence>
<name>A0A1H7SCY5_9SPHI</name>
<reference evidence="2" key="1">
    <citation type="submission" date="2016-10" db="EMBL/GenBank/DDBJ databases">
        <authorList>
            <person name="Varghese N."/>
            <person name="Submissions S."/>
        </authorList>
    </citation>
    <scope>NUCLEOTIDE SEQUENCE [LARGE SCALE GENOMIC DNA]</scope>
    <source>
        <strain evidence="2">Jip14</strain>
    </source>
</reference>
<dbReference type="Gene3D" id="2.130.10.10">
    <property type="entry name" value="YVTN repeat-like/Quinoprotein amine dehydrogenase"/>
    <property type="match status" value="1"/>
</dbReference>
<evidence type="ECO:0000313" key="1">
    <source>
        <dbReference type="EMBL" id="SEL70512.1"/>
    </source>
</evidence>
<organism evidence="1 2">
    <name type="scientific">Parapedobacter koreensis</name>
    <dbReference type="NCBI Taxonomy" id="332977"/>
    <lineage>
        <taxon>Bacteria</taxon>
        <taxon>Pseudomonadati</taxon>
        <taxon>Bacteroidota</taxon>
        <taxon>Sphingobacteriia</taxon>
        <taxon>Sphingobacteriales</taxon>
        <taxon>Sphingobacteriaceae</taxon>
        <taxon>Parapedobacter</taxon>
    </lineage>
</organism>
<proteinExistence type="predicted"/>
<sequence>MHWLCLAAFGALFFGCKKESAGPPLDWNQDGRAGVIELISGNNQSGVFGEYLKDSIVFKIYGKGNAPHYQYLVRFRKRQGNGATNLIDQHYYYTDDLVPVDLDSYIRVQWELGCDNAVQEMDILLYVDSMYRADPAYYDQRPADDSVTVSASGVKPQGWGHACGCQLNDYLNAHIISRDGVLYLIDQTISRSVDGGINWQPLSNLPVGVDVRAAQFNSKGWLYMVTREHGVYYSEDLVTWVPINDGLLDHRDPTMFNVFDDELFVSFYVDGPYRSTDNGKFWRKLVVNNGRSQRYRLLNRHPNGKLYLFDDWSDLYVSGDQGDTWQLVPIDYKYKQYQVEDFKIGPDGMLYIGAGDATISVISPETYEGMAHSIYKWNASHQYVKGIQFVGNDVLYLVMWHDEHGIYSKNANWGMLDLGFDKPIEGYYRKPDGSFILQSANRLYVKY</sequence>
<dbReference type="Proteomes" id="UP000198916">
    <property type="component" value="Unassembled WGS sequence"/>
</dbReference>
<keyword evidence="2" id="KW-1185">Reference proteome</keyword>
<evidence type="ECO:0008006" key="3">
    <source>
        <dbReference type="Google" id="ProtNLM"/>
    </source>
</evidence>
<dbReference type="STRING" id="332977.SAMN05421740_108234"/>
<dbReference type="AlphaFoldDB" id="A0A1H7SCY5"/>